<protein>
    <submittedName>
        <fullName evidence="5">Oleuropein beta-glucosidase</fullName>
    </submittedName>
</protein>
<dbReference type="PANTHER" id="PTHR10353:SF137">
    <property type="entry name" value="MYROSINASE 3-RELATED"/>
    <property type="match status" value="1"/>
</dbReference>
<gene>
    <name evidence="5" type="ORF">Scaly_1704700</name>
</gene>
<reference evidence="5" key="2">
    <citation type="journal article" date="2024" name="Plant">
        <title>Genomic evolution and insights into agronomic trait innovations of Sesamum species.</title>
        <authorList>
            <person name="Miao H."/>
            <person name="Wang L."/>
            <person name="Qu L."/>
            <person name="Liu H."/>
            <person name="Sun Y."/>
            <person name="Le M."/>
            <person name="Wang Q."/>
            <person name="Wei S."/>
            <person name="Zheng Y."/>
            <person name="Lin W."/>
            <person name="Duan Y."/>
            <person name="Cao H."/>
            <person name="Xiong S."/>
            <person name="Wang X."/>
            <person name="Wei L."/>
            <person name="Li C."/>
            <person name="Ma Q."/>
            <person name="Ju M."/>
            <person name="Zhao R."/>
            <person name="Li G."/>
            <person name="Mu C."/>
            <person name="Tian Q."/>
            <person name="Mei H."/>
            <person name="Zhang T."/>
            <person name="Gao T."/>
            <person name="Zhang H."/>
        </authorList>
    </citation>
    <scope>NUCLEOTIDE SEQUENCE</scope>
    <source>
        <strain evidence="5">KEN8</strain>
    </source>
</reference>
<evidence type="ECO:0000313" key="5">
    <source>
        <dbReference type="EMBL" id="KAL0346887.1"/>
    </source>
</evidence>
<sequence length="506" mass="57780">MANNNVDQMMSKSTNIGSHLTRHHFPKGFVFGSATSTYQVEGGYAHGGRSLSNWDVFSVQMPGKIRDGTNGCVAINHYNQFKEDVSLMKKLGLDAYRFSISWSRILPGGRLNGGINREGVQFYNDLIDELLSQGIEPFATIFHFDVPQCLENEYGGFLSPRIIQDFAEFAEVCFFEFGDRVKYWITQNEPWSFTRNGYVGGNFPPGHGSASAQPQSIHALLHRCVLGVDPTCVCGDAGTEPYIVAHNLILAHAVAVDIYRKNYQGVQGGKIGVTNMSTWFVAPIVTGDYPRVMRERVGLRLPIFTPEQKKLITGSYDFIGMNYYTTYWATNKPTPPGTPPTYVTDQEVEFRMERGGKPIGEQAGSEWLYIVPHGIRDLLLHIKNKYNDPVIYITENGVDEKNDPTLPVSRARIDKTRIRYHQEHFAYMRQAMDKGVNLKGYFLWSLFDNYEWTEGYTVRFGMIYVDYVNGLTRYPKLSAIWYMNFLNKKSFQVRREKLKRKKKIIL</sequence>
<dbReference type="FunFam" id="3.20.20.80:FF:000020">
    <property type="entry name" value="Beta-glucosidase 12"/>
    <property type="match status" value="1"/>
</dbReference>
<dbReference type="Gene3D" id="3.20.20.80">
    <property type="entry name" value="Glycosidases"/>
    <property type="match status" value="2"/>
</dbReference>
<dbReference type="Pfam" id="PF00232">
    <property type="entry name" value="Glyco_hydro_1"/>
    <property type="match status" value="2"/>
</dbReference>
<dbReference type="InterPro" id="IPR001360">
    <property type="entry name" value="Glyco_hydro_1"/>
</dbReference>
<comment type="caution">
    <text evidence="5">The sequence shown here is derived from an EMBL/GenBank/DDBJ whole genome shotgun (WGS) entry which is preliminary data.</text>
</comment>
<evidence type="ECO:0000256" key="3">
    <source>
        <dbReference type="ARBA" id="ARBA00023295"/>
    </source>
</evidence>
<evidence type="ECO:0000256" key="2">
    <source>
        <dbReference type="ARBA" id="ARBA00022801"/>
    </source>
</evidence>
<dbReference type="GO" id="GO:0008422">
    <property type="term" value="F:beta-glucosidase activity"/>
    <property type="evidence" value="ECO:0007669"/>
    <property type="project" value="UniProtKB-ARBA"/>
</dbReference>
<dbReference type="AlphaFoldDB" id="A0AAW2NV57"/>
<keyword evidence="2" id="KW-0378">Hydrolase</keyword>
<proteinExistence type="inferred from homology"/>
<accession>A0AAW2NV57</accession>
<dbReference type="EMBL" id="JACGWM010000010">
    <property type="protein sequence ID" value="KAL0346887.1"/>
    <property type="molecule type" value="Genomic_DNA"/>
</dbReference>
<name>A0AAW2NV57_9LAMI</name>
<dbReference type="GO" id="GO:0005975">
    <property type="term" value="P:carbohydrate metabolic process"/>
    <property type="evidence" value="ECO:0007669"/>
    <property type="project" value="InterPro"/>
</dbReference>
<dbReference type="PANTHER" id="PTHR10353">
    <property type="entry name" value="GLYCOSYL HYDROLASE"/>
    <property type="match status" value="1"/>
</dbReference>
<evidence type="ECO:0000256" key="4">
    <source>
        <dbReference type="RuleBase" id="RU003690"/>
    </source>
</evidence>
<dbReference type="SUPFAM" id="SSF51445">
    <property type="entry name" value="(Trans)glycosidases"/>
    <property type="match status" value="1"/>
</dbReference>
<keyword evidence="3" id="KW-0326">Glycosidase</keyword>
<dbReference type="InterPro" id="IPR033132">
    <property type="entry name" value="GH_1_N_CS"/>
</dbReference>
<dbReference type="PROSITE" id="PS00653">
    <property type="entry name" value="GLYCOSYL_HYDROL_F1_2"/>
    <property type="match status" value="1"/>
</dbReference>
<organism evidence="5">
    <name type="scientific">Sesamum calycinum</name>
    <dbReference type="NCBI Taxonomy" id="2727403"/>
    <lineage>
        <taxon>Eukaryota</taxon>
        <taxon>Viridiplantae</taxon>
        <taxon>Streptophyta</taxon>
        <taxon>Embryophyta</taxon>
        <taxon>Tracheophyta</taxon>
        <taxon>Spermatophyta</taxon>
        <taxon>Magnoliopsida</taxon>
        <taxon>eudicotyledons</taxon>
        <taxon>Gunneridae</taxon>
        <taxon>Pentapetalae</taxon>
        <taxon>asterids</taxon>
        <taxon>lamiids</taxon>
        <taxon>Lamiales</taxon>
        <taxon>Pedaliaceae</taxon>
        <taxon>Sesamum</taxon>
    </lineage>
</organism>
<comment type="similarity">
    <text evidence="1 4">Belongs to the glycosyl hydrolase 1 family.</text>
</comment>
<reference evidence="5" key="1">
    <citation type="submission" date="2020-06" db="EMBL/GenBank/DDBJ databases">
        <authorList>
            <person name="Li T."/>
            <person name="Hu X."/>
            <person name="Zhang T."/>
            <person name="Song X."/>
            <person name="Zhang H."/>
            <person name="Dai N."/>
            <person name="Sheng W."/>
            <person name="Hou X."/>
            <person name="Wei L."/>
        </authorList>
    </citation>
    <scope>NUCLEOTIDE SEQUENCE</scope>
    <source>
        <strain evidence="5">KEN8</strain>
        <tissue evidence="5">Leaf</tissue>
    </source>
</reference>
<dbReference type="InterPro" id="IPR017853">
    <property type="entry name" value="GH"/>
</dbReference>
<evidence type="ECO:0000256" key="1">
    <source>
        <dbReference type="ARBA" id="ARBA00010838"/>
    </source>
</evidence>
<dbReference type="PRINTS" id="PR00131">
    <property type="entry name" value="GLHYDRLASE1"/>
</dbReference>